<organism evidence="1 2">
    <name type="scientific">Brevibacillus brevis</name>
    <name type="common">Bacillus brevis</name>
    <dbReference type="NCBI Taxonomy" id="1393"/>
    <lineage>
        <taxon>Bacteria</taxon>
        <taxon>Bacillati</taxon>
        <taxon>Bacillota</taxon>
        <taxon>Bacilli</taxon>
        <taxon>Bacillales</taxon>
        <taxon>Paenibacillaceae</taxon>
        <taxon>Brevibacillus</taxon>
    </lineage>
</organism>
<name>A0ABY9TEE9_BREBE</name>
<gene>
    <name evidence="1" type="ORF">RGB73_15125</name>
</gene>
<keyword evidence="2" id="KW-1185">Reference proteome</keyword>
<dbReference type="EMBL" id="CP134050">
    <property type="protein sequence ID" value="WNC17577.1"/>
    <property type="molecule type" value="Genomic_DNA"/>
</dbReference>
<evidence type="ECO:0000313" key="1">
    <source>
        <dbReference type="EMBL" id="WNC17577.1"/>
    </source>
</evidence>
<sequence length="64" mass="7107">MAYGLHEQLEVHEIAAFKTLCMTKSKTMQALVSDEALRQILADDVAVSTRQLQELDTILSKATT</sequence>
<dbReference type="Proteomes" id="UP001256827">
    <property type="component" value="Chromosome"/>
</dbReference>
<proteinExistence type="predicted"/>
<protein>
    <recommendedName>
        <fullName evidence="3">Spore coat protein</fullName>
    </recommendedName>
</protein>
<accession>A0ABY9TEE9</accession>
<dbReference type="RefSeq" id="WP_310773987.1">
    <property type="nucleotide sequence ID" value="NZ_CP134050.1"/>
</dbReference>
<reference evidence="1 2" key="1">
    <citation type="submission" date="2023-09" db="EMBL/GenBank/DDBJ databases">
        <title>Complete Genome and Methylome dissection of Bacillus brevis NEB573 original source of BbsI restriction endonuclease.</title>
        <authorList>
            <person name="Fomenkov A."/>
            <person name="Roberts R.D."/>
        </authorList>
    </citation>
    <scope>NUCLEOTIDE SEQUENCE [LARGE SCALE GENOMIC DNA]</scope>
    <source>
        <strain evidence="1 2">NEB573</strain>
    </source>
</reference>
<evidence type="ECO:0008006" key="3">
    <source>
        <dbReference type="Google" id="ProtNLM"/>
    </source>
</evidence>
<evidence type="ECO:0000313" key="2">
    <source>
        <dbReference type="Proteomes" id="UP001256827"/>
    </source>
</evidence>